<keyword evidence="5 9" id="KW-0997">Cell inner membrane</keyword>
<keyword evidence="3 9" id="KW-0813">Transport</keyword>
<evidence type="ECO:0000256" key="6">
    <source>
        <dbReference type="ARBA" id="ARBA00022692"/>
    </source>
</evidence>
<keyword evidence="10" id="KW-0175">Coiled coil</keyword>
<evidence type="ECO:0000256" key="2">
    <source>
        <dbReference type="ARBA" id="ARBA00009477"/>
    </source>
</evidence>
<evidence type="ECO:0000256" key="10">
    <source>
        <dbReference type="SAM" id="Coils"/>
    </source>
</evidence>
<reference evidence="13" key="1">
    <citation type="submission" date="2023-02" db="EMBL/GenBank/DDBJ databases">
        <title>Genome sequence of Hyphococcus flavus.</title>
        <authorList>
            <person name="Rong J.-C."/>
            <person name="Zhao Q."/>
            <person name="Yi M."/>
            <person name="Wu J.-Y."/>
        </authorList>
    </citation>
    <scope>NUCLEOTIDE SEQUENCE</scope>
    <source>
        <strain evidence="13">MCCC 1K03223</strain>
    </source>
</reference>
<dbReference type="KEGG" id="hfl:PUV54_09340"/>
<dbReference type="InterPro" id="IPR058982">
    <property type="entry name" value="Beta-barrel_AprE"/>
</dbReference>
<dbReference type="GO" id="GO:0005886">
    <property type="term" value="C:plasma membrane"/>
    <property type="evidence" value="ECO:0007669"/>
    <property type="project" value="UniProtKB-SubCell"/>
</dbReference>
<dbReference type="PRINTS" id="PR01490">
    <property type="entry name" value="RTXTOXIND"/>
</dbReference>
<feature type="domain" description="AprE-like long alpha-helical hairpin" evidence="11">
    <location>
        <begin position="112"/>
        <end position="292"/>
    </location>
</feature>
<dbReference type="PANTHER" id="PTHR30386:SF26">
    <property type="entry name" value="TRANSPORT PROTEIN COMB"/>
    <property type="match status" value="1"/>
</dbReference>
<dbReference type="Pfam" id="PF26002">
    <property type="entry name" value="Beta-barrel_AprE"/>
    <property type="match status" value="1"/>
</dbReference>
<comment type="similarity">
    <text evidence="2 9">Belongs to the membrane fusion protein (MFP) (TC 8.A.1) family.</text>
</comment>
<evidence type="ECO:0000256" key="8">
    <source>
        <dbReference type="ARBA" id="ARBA00023136"/>
    </source>
</evidence>
<evidence type="ECO:0000259" key="12">
    <source>
        <dbReference type="Pfam" id="PF26002"/>
    </source>
</evidence>
<dbReference type="Gene3D" id="2.40.50.100">
    <property type="match status" value="1"/>
</dbReference>
<keyword evidence="14" id="KW-1185">Reference proteome</keyword>
<proteinExistence type="inferred from homology"/>
<dbReference type="Proteomes" id="UP001214043">
    <property type="component" value="Chromosome"/>
</dbReference>
<dbReference type="Pfam" id="PF25994">
    <property type="entry name" value="HH_AprE"/>
    <property type="match status" value="1"/>
</dbReference>
<organism evidence="13 14">
    <name type="scientific">Hyphococcus flavus</name>
    <dbReference type="NCBI Taxonomy" id="1866326"/>
    <lineage>
        <taxon>Bacteria</taxon>
        <taxon>Pseudomonadati</taxon>
        <taxon>Pseudomonadota</taxon>
        <taxon>Alphaproteobacteria</taxon>
        <taxon>Parvularculales</taxon>
        <taxon>Parvularculaceae</taxon>
        <taxon>Hyphococcus</taxon>
    </lineage>
</organism>
<dbReference type="InterPro" id="IPR050739">
    <property type="entry name" value="MFP"/>
</dbReference>
<comment type="subcellular location">
    <subcellularLocation>
        <location evidence="1 9">Cell inner membrane</location>
        <topology evidence="1 9">Single-pass membrane protein</topology>
    </subcellularLocation>
</comment>
<evidence type="ECO:0000313" key="14">
    <source>
        <dbReference type="Proteomes" id="UP001214043"/>
    </source>
</evidence>
<dbReference type="RefSeq" id="WP_274491957.1">
    <property type="nucleotide sequence ID" value="NZ_CP118166.1"/>
</dbReference>
<sequence length="447" mass="48408">MSEQNDRSEIQNVGERHALALPIELEEGAPPHLARTAMAIVSGLVIMLLVWASIASIRELSVATGEIAPHGSTRQAAHFEGGIVNEVFVGPGDTVRAGQPIVELKKESGGGEFARASARRAGLAMRAERLEAQAAERTPDFSQWQSEWPDLVIEQKALFEAASATHEAKMAAVIAGEASAQAEVERMLAEHKSESELLNLANEQLAIQEKLIVDGFTSKQKYLDARASVSSAQARAAAAKSRLAQAREANETAKAERVGLEAEYKTALAEERSQVVSELAELEKPFASLRDRSDRLIVRAPIAGVVNTVTVDGAGDVVRPGEVVAEITPVGAELFAEVRVKPKDIGHITPGQKTELSVTTFDPNRYGKLSGVVSHISPDSFKDEKSDEAYYIAYIALDNQAIGNGRNKRMLSSGMEVRAEIVTQRRTVMQYILKPVARSLDHAFTER</sequence>
<protein>
    <recommendedName>
        <fullName evidence="9">Membrane fusion protein (MFP) family protein</fullName>
    </recommendedName>
</protein>
<dbReference type="Gene3D" id="2.40.30.170">
    <property type="match status" value="1"/>
</dbReference>
<dbReference type="AlphaFoldDB" id="A0AAF0CG05"/>
<dbReference type="EMBL" id="CP118166">
    <property type="protein sequence ID" value="WDI30162.1"/>
    <property type="molecule type" value="Genomic_DNA"/>
</dbReference>
<dbReference type="InterPro" id="IPR010129">
    <property type="entry name" value="T1SS_HlyD"/>
</dbReference>
<evidence type="ECO:0000313" key="13">
    <source>
        <dbReference type="EMBL" id="WDI30162.1"/>
    </source>
</evidence>
<keyword evidence="4 9" id="KW-1003">Cell membrane</keyword>
<accession>A0AAF0CG05</accession>
<feature type="domain" description="AprE-like beta-barrel" evidence="12">
    <location>
        <begin position="334"/>
        <end position="424"/>
    </location>
</feature>
<evidence type="ECO:0000256" key="3">
    <source>
        <dbReference type="ARBA" id="ARBA00022448"/>
    </source>
</evidence>
<dbReference type="PANTHER" id="PTHR30386">
    <property type="entry name" value="MEMBRANE FUSION SUBUNIT OF EMRAB-TOLC MULTIDRUG EFFLUX PUMP"/>
    <property type="match status" value="1"/>
</dbReference>
<evidence type="ECO:0000256" key="1">
    <source>
        <dbReference type="ARBA" id="ARBA00004377"/>
    </source>
</evidence>
<evidence type="ECO:0000256" key="9">
    <source>
        <dbReference type="RuleBase" id="RU365093"/>
    </source>
</evidence>
<evidence type="ECO:0000256" key="7">
    <source>
        <dbReference type="ARBA" id="ARBA00022989"/>
    </source>
</evidence>
<feature type="coiled-coil region" evidence="10">
    <location>
        <begin position="229"/>
        <end position="270"/>
    </location>
</feature>
<keyword evidence="7" id="KW-1133">Transmembrane helix</keyword>
<dbReference type="GO" id="GO:0015031">
    <property type="term" value="P:protein transport"/>
    <property type="evidence" value="ECO:0007669"/>
    <property type="project" value="InterPro"/>
</dbReference>
<keyword evidence="6" id="KW-0812">Transmembrane</keyword>
<evidence type="ECO:0000256" key="5">
    <source>
        <dbReference type="ARBA" id="ARBA00022519"/>
    </source>
</evidence>
<dbReference type="InterPro" id="IPR058781">
    <property type="entry name" value="HH_AprE-like"/>
</dbReference>
<keyword evidence="8" id="KW-0472">Membrane</keyword>
<evidence type="ECO:0000256" key="4">
    <source>
        <dbReference type="ARBA" id="ARBA00022475"/>
    </source>
</evidence>
<gene>
    <name evidence="13" type="ORF">PUV54_09340</name>
</gene>
<dbReference type="NCBIfam" id="TIGR01843">
    <property type="entry name" value="type_I_hlyD"/>
    <property type="match status" value="1"/>
</dbReference>
<evidence type="ECO:0000259" key="11">
    <source>
        <dbReference type="Pfam" id="PF25994"/>
    </source>
</evidence>
<name>A0AAF0CG05_9PROT</name>